<dbReference type="Proteomes" id="UP001371456">
    <property type="component" value="Unassembled WGS sequence"/>
</dbReference>
<dbReference type="AlphaFoldDB" id="A0AAN8TD00"/>
<feature type="signal peptide" evidence="1">
    <location>
        <begin position="1"/>
        <end position="23"/>
    </location>
</feature>
<evidence type="ECO:0000313" key="2">
    <source>
        <dbReference type="EMBL" id="KAK6781491.1"/>
    </source>
</evidence>
<evidence type="ECO:0000256" key="1">
    <source>
        <dbReference type="SAM" id="SignalP"/>
    </source>
</evidence>
<keyword evidence="3" id="KW-1185">Reference proteome</keyword>
<gene>
    <name evidence="2" type="ORF">RDI58_019287</name>
</gene>
<reference evidence="2 3" key="1">
    <citation type="submission" date="2024-02" db="EMBL/GenBank/DDBJ databases">
        <title>de novo genome assembly of Solanum bulbocastanum strain 11H21.</title>
        <authorList>
            <person name="Hosaka A.J."/>
        </authorList>
    </citation>
    <scope>NUCLEOTIDE SEQUENCE [LARGE SCALE GENOMIC DNA]</scope>
    <source>
        <tissue evidence="2">Young leaves</tissue>
    </source>
</reference>
<comment type="caution">
    <text evidence="2">The sequence shown here is derived from an EMBL/GenBank/DDBJ whole genome shotgun (WGS) entry which is preliminary data.</text>
</comment>
<keyword evidence="1" id="KW-0732">Signal</keyword>
<dbReference type="EMBL" id="JBANQN010000008">
    <property type="protein sequence ID" value="KAK6781491.1"/>
    <property type="molecule type" value="Genomic_DNA"/>
</dbReference>
<organism evidence="2 3">
    <name type="scientific">Solanum bulbocastanum</name>
    <name type="common">Wild potato</name>
    <dbReference type="NCBI Taxonomy" id="147425"/>
    <lineage>
        <taxon>Eukaryota</taxon>
        <taxon>Viridiplantae</taxon>
        <taxon>Streptophyta</taxon>
        <taxon>Embryophyta</taxon>
        <taxon>Tracheophyta</taxon>
        <taxon>Spermatophyta</taxon>
        <taxon>Magnoliopsida</taxon>
        <taxon>eudicotyledons</taxon>
        <taxon>Gunneridae</taxon>
        <taxon>Pentapetalae</taxon>
        <taxon>asterids</taxon>
        <taxon>lamiids</taxon>
        <taxon>Solanales</taxon>
        <taxon>Solanaceae</taxon>
        <taxon>Solanoideae</taxon>
        <taxon>Solaneae</taxon>
        <taxon>Solanum</taxon>
    </lineage>
</organism>
<name>A0AAN8TD00_SOLBU</name>
<accession>A0AAN8TD00</accession>
<sequence>MFSINDIFLVVVVPLQLAPPSWCSSYQFDAVGGLLTNASCSSTSYDATRSVSKKNFLEDTFSFKINGTNHTSLYFQDKWLLDASDDEYGGVLVN</sequence>
<protein>
    <submittedName>
        <fullName evidence="2">Uncharacterized protein</fullName>
    </submittedName>
</protein>
<feature type="chain" id="PRO_5042914001" evidence="1">
    <location>
        <begin position="24"/>
        <end position="94"/>
    </location>
</feature>
<proteinExistence type="predicted"/>
<evidence type="ECO:0000313" key="3">
    <source>
        <dbReference type="Proteomes" id="UP001371456"/>
    </source>
</evidence>